<dbReference type="GO" id="GO:0000977">
    <property type="term" value="F:RNA polymerase II transcription regulatory region sequence-specific DNA binding"/>
    <property type="evidence" value="ECO:0007669"/>
    <property type="project" value="TreeGrafter"/>
</dbReference>
<feature type="domain" description="BHLH" evidence="3">
    <location>
        <begin position="97"/>
        <end position="155"/>
    </location>
</feature>
<accession>A0A7G9UKX5</accession>
<dbReference type="PANTHER" id="PTHR23349:SF108">
    <property type="entry name" value="BHLH DOMAIN-CONTAINING PROTEIN"/>
    <property type="match status" value="1"/>
</dbReference>
<dbReference type="InterPro" id="IPR036638">
    <property type="entry name" value="HLH_DNA-bd_sf"/>
</dbReference>
<gene>
    <name evidence="4" type="primary">ASCa4</name>
</gene>
<dbReference type="Gene3D" id="4.10.280.10">
    <property type="entry name" value="Helix-loop-helix DNA-binding domain"/>
    <property type="match status" value="1"/>
</dbReference>
<dbReference type="EMBL" id="MT901645">
    <property type="protein sequence ID" value="QNN94676.1"/>
    <property type="molecule type" value="mRNA"/>
</dbReference>
<dbReference type="AlphaFoldDB" id="A0A7G9UKX5"/>
<dbReference type="PANTHER" id="PTHR23349">
    <property type="entry name" value="BASIC HELIX-LOOP-HELIX TRANSCRIPTION FACTOR, TWIST"/>
    <property type="match status" value="1"/>
</dbReference>
<dbReference type="GO" id="GO:0046983">
    <property type="term" value="F:protein dimerization activity"/>
    <property type="evidence" value="ECO:0007669"/>
    <property type="project" value="InterPro"/>
</dbReference>
<evidence type="ECO:0000256" key="2">
    <source>
        <dbReference type="SAM" id="MobiDB-lite"/>
    </source>
</evidence>
<feature type="compositionally biased region" description="Low complexity" evidence="2">
    <location>
        <begin position="179"/>
        <end position="215"/>
    </location>
</feature>
<feature type="region of interest" description="Disordered" evidence="2">
    <location>
        <begin position="88"/>
        <end position="107"/>
    </location>
</feature>
<organism evidence="4">
    <name type="scientific">Malacoceros fuliginosus</name>
    <name type="common">Polychaete tubeworm</name>
    <name type="synonym">Scolelepis fuliginosa</name>
    <dbReference type="NCBI Taxonomy" id="271776"/>
    <lineage>
        <taxon>Eukaryota</taxon>
        <taxon>Metazoa</taxon>
        <taxon>Spiralia</taxon>
        <taxon>Lophotrochozoa</taxon>
        <taxon>Annelida</taxon>
        <taxon>Polychaeta</taxon>
        <taxon>Sedentaria</taxon>
        <taxon>Canalipalpata</taxon>
        <taxon>Spionida</taxon>
        <taxon>Spionidae</taxon>
        <taxon>Malacoceros</taxon>
    </lineage>
</organism>
<dbReference type="SUPFAM" id="SSF47459">
    <property type="entry name" value="HLH, helix-loop-helix DNA-binding domain"/>
    <property type="match status" value="1"/>
</dbReference>
<keyword evidence="1" id="KW-0238">DNA-binding</keyword>
<feature type="region of interest" description="Disordered" evidence="2">
    <location>
        <begin position="280"/>
        <end position="306"/>
    </location>
</feature>
<dbReference type="InterPro" id="IPR050283">
    <property type="entry name" value="E-box_TF_Regulators"/>
</dbReference>
<feature type="region of interest" description="Disordered" evidence="2">
    <location>
        <begin position="243"/>
        <end position="267"/>
    </location>
</feature>
<sequence length="317" mass="33798">MAATTSSIQSKGIFILPKPTPGTATLPSSIIISADSNTILDSAKRLALNGSPSAAITPSPAKSSTTGSSTDSQAKLCKRKLNFAKLGLPDKHKASPKTVEKRNARERNRVKTINGNFECLRDHLPCGDSVMQRKRQKKMSKVDILKGALDYISMLKDLLDETDRESNSSSAPSSPCPTSPGSYIPGSPCTSTSYPSPSPQATQTPSTHQHHSSTSLISQMRERYPMSASGSFLAALSDTSIAPSSQTMQHSPAPVSPAESLPSSTCSVSSSCSSITGSDNVTDISSMMPHTPALLTDHNPQWEPDDDELRNFATWFQ</sequence>
<reference evidence="4" key="1">
    <citation type="submission" date="2020-08" db="EMBL/GenBank/DDBJ databases">
        <title>The development of early pioneer neurons in the annelid Malacoceros fuliginosus.</title>
        <authorList>
            <person name="Kumar S."/>
            <person name="Tumu S."/>
            <person name="Helm C."/>
            <person name="Hausen H."/>
        </authorList>
    </citation>
    <scope>NUCLEOTIDE SEQUENCE</scope>
</reference>
<dbReference type="GO" id="GO:0032502">
    <property type="term" value="P:developmental process"/>
    <property type="evidence" value="ECO:0007669"/>
    <property type="project" value="TreeGrafter"/>
</dbReference>
<evidence type="ECO:0000259" key="3">
    <source>
        <dbReference type="PROSITE" id="PS50888"/>
    </source>
</evidence>
<feature type="region of interest" description="Disordered" evidence="2">
    <location>
        <begin position="162"/>
        <end position="218"/>
    </location>
</feature>
<dbReference type="GO" id="GO:0000981">
    <property type="term" value="F:DNA-binding transcription factor activity, RNA polymerase II-specific"/>
    <property type="evidence" value="ECO:0007669"/>
    <property type="project" value="TreeGrafter"/>
</dbReference>
<protein>
    <submittedName>
        <fullName evidence="4">Achaete-scute A4 transcription factor</fullName>
    </submittedName>
</protein>
<dbReference type="CDD" id="cd11418">
    <property type="entry name" value="bHLH_TS_ASCL"/>
    <property type="match status" value="1"/>
</dbReference>
<dbReference type="SMART" id="SM00353">
    <property type="entry name" value="HLH"/>
    <property type="match status" value="1"/>
</dbReference>
<evidence type="ECO:0000313" key="4">
    <source>
        <dbReference type="EMBL" id="QNN94676.1"/>
    </source>
</evidence>
<dbReference type="Pfam" id="PF00010">
    <property type="entry name" value="HLH"/>
    <property type="match status" value="1"/>
</dbReference>
<name>A0A7G9UKX5_MALFL</name>
<proteinExistence type="evidence at transcript level"/>
<dbReference type="PROSITE" id="PS50888">
    <property type="entry name" value="BHLH"/>
    <property type="match status" value="1"/>
</dbReference>
<evidence type="ECO:0000256" key="1">
    <source>
        <dbReference type="ARBA" id="ARBA00023125"/>
    </source>
</evidence>
<dbReference type="InterPro" id="IPR011598">
    <property type="entry name" value="bHLH_dom"/>
</dbReference>
<feature type="region of interest" description="Disordered" evidence="2">
    <location>
        <begin position="51"/>
        <end position="73"/>
    </location>
</feature>